<keyword evidence="3" id="KW-1185">Reference proteome</keyword>
<dbReference type="InterPro" id="IPR000073">
    <property type="entry name" value="AB_hydrolase_1"/>
</dbReference>
<evidence type="ECO:0000313" key="2">
    <source>
        <dbReference type="EMBL" id="GAA0519494.1"/>
    </source>
</evidence>
<sequence>MSASFRPSVMSDIDPILFPNDDRAQAEAAIAAMDAATVRHEAEHAGTRVVWRSAGQGSPLVLLHGGHGSWRHWIRNLGALAQRHTVWVPDMPSFGESGTLTPPADLPHLVATTAATLDQLVGADTPIDLAGFSFGGLCAAHLAARRGRVAHLALLGAAGHGTPRRQKAAMVNWRLASGEAALVEDLRHNLRALMLHDESSIDALAVAVHRQACEATRFRSKALSQSGPTKGILDGFSMPILFAWGEHDVTAYPDRVGPWWVDGRPERQWRVIPHAGHWVQFEQAEATNRMLLAFFG</sequence>
<comment type="caution">
    <text evidence="2">The sequence shown here is derived from an EMBL/GenBank/DDBJ whole genome shotgun (WGS) entry which is preliminary data.</text>
</comment>
<reference evidence="3" key="1">
    <citation type="journal article" date="2019" name="Int. J. Syst. Evol. Microbiol.">
        <title>The Global Catalogue of Microorganisms (GCM) 10K type strain sequencing project: providing services to taxonomists for standard genome sequencing and annotation.</title>
        <authorList>
            <consortium name="The Broad Institute Genomics Platform"/>
            <consortium name="The Broad Institute Genome Sequencing Center for Infectious Disease"/>
            <person name="Wu L."/>
            <person name="Ma J."/>
        </authorList>
    </citation>
    <scope>NUCLEOTIDE SEQUENCE [LARGE SCALE GENOMIC DNA]</scope>
    <source>
        <strain evidence="3">JCM 14330</strain>
    </source>
</reference>
<evidence type="ECO:0000313" key="3">
    <source>
        <dbReference type="Proteomes" id="UP001501706"/>
    </source>
</evidence>
<accession>A0ABP3MJH5</accession>
<dbReference type="EMBL" id="BAAAEN010000018">
    <property type="protein sequence ID" value="GAA0519494.1"/>
    <property type="molecule type" value="Genomic_DNA"/>
</dbReference>
<name>A0ABP3MJH5_9BURK</name>
<dbReference type="Gene3D" id="3.40.50.1820">
    <property type="entry name" value="alpha/beta hydrolase"/>
    <property type="match status" value="1"/>
</dbReference>
<evidence type="ECO:0000259" key="1">
    <source>
        <dbReference type="Pfam" id="PF12697"/>
    </source>
</evidence>
<dbReference type="Pfam" id="PF12697">
    <property type="entry name" value="Abhydrolase_6"/>
    <property type="match status" value="1"/>
</dbReference>
<keyword evidence="2" id="KW-0378">Hydrolase</keyword>
<gene>
    <name evidence="2" type="ORF">GCM10009097_41320</name>
</gene>
<dbReference type="Proteomes" id="UP001501706">
    <property type="component" value="Unassembled WGS sequence"/>
</dbReference>
<organism evidence="2 3">
    <name type="scientific">Pigmentiphaga daeguensis</name>
    <dbReference type="NCBI Taxonomy" id="414049"/>
    <lineage>
        <taxon>Bacteria</taxon>
        <taxon>Pseudomonadati</taxon>
        <taxon>Pseudomonadota</taxon>
        <taxon>Betaproteobacteria</taxon>
        <taxon>Burkholderiales</taxon>
        <taxon>Alcaligenaceae</taxon>
        <taxon>Pigmentiphaga</taxon>
    </lineage>
</organism>
<dbReference type="InterPro" id="IPR029058">
    <property type="entry name" value="AB_hydrolase_fold"/>
</dbReference>
<dbReference type="GO" id="GO:0016787">
    <property type="term" value="F:hydrolase activity"/>
    <property type="evidence" value="ECO:0007669"/>
    <property type="project" value="UniProtKB-KW"/>
</dbReference>
<proteinExistence type="predicted"/>
<protein>
    <submittedName>
        <fullName evidence="2">Alpha/beta fold hydrolase</fullName>
    </submittedName>
</protein>
<feature type="domain" description="AB hydrolase-1" evidence="1">
    <location>
        <begin position="60"/>
        <end position="288"/>
    </location>
</feature>
<dbReference type="PANTHER" id="PTHR46438">
    <property type="entry name" value="ALPHA/BETA-HYDROLASES SUPERFAMILY PROTEIN"/>
    <property type="match status" value="1"/>
</dbReference>
<dbReference type="SUPFAM" id="SSF53474">
    <property type="entry name" value="alpha/beta-Hydrolases"/>
    <property type="match status" value="1"/>
</dbReference>